<evidence type="ECO:0000256" key="7">
    <source>
        <dbReference type="ARBA" id="ARBA00022576"/>
    </source>
</evidence>
<dbReference type="STRING" id="77635.BISU_0796"/>
<evidence type="ECO:0000313" key="18">
    <source>
        <dbReference type="Proteomes" id="UP000029055"/>
    </source>
</evidence>
<dbReference type="GO" id="GO:0042802">
    <property type="term" value="F:identical protein binding"/>
    <property type="evidence" value="ECO:0007669"/>
    <property type="project" value="TreeGrafter"/>
</dbReference>
<dbReference type="EC" id="2.6.1.22" evidence="5"/>
<dbReference type="InterPro" id="IPR049704">
    <property type="entry name" value="Aminotrans_3_PPA_site"/>
</dbReference>
<name>A0A087EAI3_9BIFI</name>
<protein>
    <recommendedName>
        <fullName evidence="12">(S)-3-amino-2-methylpropionate transaminase</fullName>
        <ecNumber evidence="6">2.6.1.19</ecNumber>
        <ecNumber evidence="5">2.6.1.22</ecNumber>
    </recommendedName>
    <alternativeName>
        <fullName evidence="13">GABA aminotransferase</fullName>
    </alternativeName>
    <alternativeName>
        <fullName evidence="11">Gamma-amino-N-butyrate transaminase</fullName>
    </alternativeName>
    <alternativeName>
        <fullName evidence="15">Glutamate:succinic semialdehyde transaminase</fullName>
    </alternativeName>
    <alternativeName>
        <fullName evidence="10">L-AIBAT</fullName>
    </alternativeName>
</protein>
<evidence type="ECO:0000256" key="5">
    <source>
        <dbReference type="ARBA" id="ARBA00012876"/>
    </source>
</evidence>
<dbReference type="EMBL" id="JGZR01000003">
    <property type="protein sequence ID" value="KFJ04784.1"/>
    <property type="molecule type" value="Genomic_DNA"/>
</dbReference>
<dbReference type="eggNOG" id="COG0160">
    <property type="taxonomic scope" value="Bacteria"/>
</dbReference>
<keyword evidence="18" id="KW-1185">Reference proteome</keyword>
<dbReference type="PANTHER" id="PTHR11986:SF79">
    <property type="entry name" value="ACETYLORNITHINE AMINOTRANSFERASE, MITOCHONDRIAL"/>
    <property type="match status" value="1"/>
</dbReference>
<reference evidence="17 18" key="1">
    <citation type="submission" date="2014-03" db="EMBL/GenBank/DDBJ databases">
        <title>Genomics of Bifidobacteria.</title>
        <authorList>
            <person name="Ventura M."/>
            <person name="Milani C."/>
            <person name="Lugli G.A."/>
        </authorList>
    </citation>
    <scope>NUCLEOTIDE SEQUENCE [LARGE SCALE GENOMIC DNA]</scope>
    <source>
        <strain evidence="17 18">LMG 11597</strain>
    </source>
</reference>
<keyword evidence="8 17" id="KW-0808">Transferase</keyword>
<evidence type="ECO:0000256" key="2">
    <source>
        <dbReference type="ARBA" id="ARBA00001933"/>
    </source>
</evidence>
<evidence type="ECO:0000256" key="14">
    <source>
        <dbReference type="ARBA" id="ARBA00048021"/>
    </source>
</evidence>
<keyword evidence="9 16" id="KW-0663">Pyridoxal phosphate</keyword>
<evidence type="ECO:0000256" key="15">
    <source>
        <dbReference type="ARBA" id="ARBA00050054"/>
    </source>
</evidence>
<dbReference type="SUPFAM" id="SSF53383">
    <property type="entry name" value="PLP-dependent transferases"/>
    <property type="match status" value="1"/>
</dbReference>
<evidence type="ECO:0000256" key="10">
    <source>
        <dbReference type="ARBA" id="ARBA00029760"/>
    </source>
</evidence>
<evidence type="ECO:0000256" key="13">
    <source>
        <dbReference type="ARBA" id="ARBA00031787"/>
    </source>
</evidence>
<evidence type="ECO:0000256" key="12">
    <source>
        <dbReference type="ARBA" id="ARBA00030857"/>
    </source>
</evidence>
<keyword evidence="7 17" id="KW-0032">Aminotransferase</keyword>
<dbReference type="GO" id="GO:0047298">
    <property type="term" value="F:(S)-3-amino-2-methylpropionate transaminase activity"/>
    <property type="evidence" value="ECO:0007669"/>
    <property type="project" value="UniProtKB-EC"/>
</dbReference>
<dbReference type="GO" id="GO:0034386">
    <property type="term" value="F:4-aminobutyrate:2-oxoglutarate transaminase activity"/>
    <property type="evidence" value="ECO:0007669"/>
    <property type="project" value="UniProtKB-EC"/>
</dbReference>
<evidence type="ECO:0000256" key="3">
    <source>
        <dbReference type="ARBA" id="ARBA00005176"/>
    </source>
</evidence>
<evidence type="ECO:0000256" key="9">
    <source>
        <dbReference type="ARBA" id="ARBA00022898"/>
    </source>
</evidence>
<dbReference type="InterPro" id="IPR050103">
    <property type="entry name" value="Class-III_PLP-dep_AT"/>
</dbReference>
<evidence type="ECO:0000256" key="8">
    <source>
        <dbReference type="ARBA" id="ARBA00022679"/>
    </source>
</evidence>
<dbReference type="InterPro" id="IPR015424">
    <property type="entry name" value="PyrdxlP-dep_Trfase"/>
</dbReference>
<dbReference type="PIRSF" id="PIRSF000521">
    <property type="entry name" value="Transaminase_4ab_Lys_Orn"/>
    <property type="match status" value="1"/>
</dbReference>
<dbReference type="InterPro" id="IPR015422">
    <property type="entry name" value="PyrdxlP-dep_Trfase_small"/>
</dbReference>
<evidence type="ECO:0000256" key="4">
    <source>
        <dbReference type="ARBA" id="ARBA00008954"/>
    </source>
</evidence>
<dbReference type="InterPro" id="IPR005814">
    <property type="entry name" value="Aminotrans_3"/>
</dbReference>
<dbReference type="AlphaFoldDB" id="A0A087EAI3"/>
<comment type="catalytic activity">
    <reaction evidence="14">
        <text>4-aminobutanoate + 2-oxoglutarate = succinate semialdehyde + L-glutamate</text>
        <dbReference type="Rhea" id="RHEA:23352"/>
        <dbReference type="ChEBI" id="CHEBI:16810"/>
        <dbReference type="ChEBI" id="CHEBI:29985"/>
        <dbReference type="ChEBI" id="CHEBI:57706"/>
        <dbReference type="ChEBI" id="CHEBI:59888"/>
        <dbReference type="EC" id="2.6.1.19"/>
    </reaction>
</comment>
<dbReference type="Gene3D" id="3.90.1150.10">
    <property type="entry name" value="Aspartate Aminotransferase, domain 1"/>
    <property type="match status" value="1"/>
</dbReference>
<organism evidence="17 18">
    <name type="scientific">Bifidobacterium subtile</name>
    <dbReference type="NCBI Taxonomy" id="77635"/>
    <lineage>
        <taxon>Bacteria</taxon>
        <taxon>Bacillati</taxon>
        <taxon>Actinomycetota</taxon>
        <taxon>Actinomycetes</taxon>
        <taxon>Bifidobacteriales</taxon>
        <taxon>Bifidobacteriaceae</taxon>
        <taxon>Bifidobacterium</taxon>
    </lineage>
</organism>
<dbReference type="CDD" id="cd00610">
    <property type="entry name" value="OAT_like"/>
    <property type="match status" value="1"/>
</dbReference>
<accession>A0A087EAI3</accession>
<dbReference type="GO" id="GO:0030170">
    <property type="term" value="F:pyridoxal phosphate binding"/>
    <property type="evidence" value="ECO:0007669"/>
    <property type="project" value="InterPro"/>
</dbReference>
<comment type="caution">
    <text evidence="17">The sequence shown here is derived from an EMBL/GenBank/DDBJ whole genome shotgun (WGS) entry which is preliminary data.</text>
</comment>
<dbReference type="Gene3D" id="3.40.640.10">
    <property type="entry name" value="Type I PLP-dependent aspartate aminotransferase-like (Major domain)"/>
    <property type="match status" value="1"/>
</dbReference>
<comment type="pathway">
    <text evidence="3">Amino-acid degradation; 4-aminobutanoate degradation.</text>
</comment>
<evidence type="ECO:0000313" key="17">
    <source>
        <dbReference type="EMBL" id="KFJ04784.1"/>
    </source>
</evidence>
<evidence type="ECO:0000256" key="1">
    <source>
        <dbReference type="ARBA" id="ARBA00001750"/>
    </source>
</evidence>
<dbReference type="FunFam" id="3.40.640.10:FF:000013">
    <property type="entry name" value="4-aminobutyrate aminotransferase"/>
    <property type="match status" value="1"/>
</dbReference>
<evidence type="ECO:0000256" key="6">
    <source>
        <dbReference type="ARBA" id="ARBA00012912"/>
    </source>
</evidence>
<dbReference type="EC" id="2.6.1.19" evidence="6"/>
<comment type="similarity">
    <text evidence="4 16">Belongs to the class-III pyridoxal-phosphate-dependent aminotransferase family.</text>
</comment>
<dbReference type="PROSITE" id="PS00600">
    <property type="entry name" value="AA_TRANSFER_CLASS_3"/>
    <property type="match status" value="1"/>
</dbReference>
<comment type="cofactor">
    <cofactor evidence="2">
        <name>pyridoxal 5'-phosphate</name>
        <dbReference type="ChEBI" id="CHEBI:597326"/>
    </cofactor>
</comment>
<gene>
    <name evidence="17" type="ORF">BISU_0796</name>
</gene>
<dbReference type="NCBIfam" id="NF005993">
    <property type="entry name" value="PRK08117.1"/>
    <property type="match status" value="1"/>
</dbReference>
<dbReference type="Pfam" id="PF00202">
    <property type="entry name" value="Aminotran_3"/>
    <property type="match status" value="1"/>
</dbReference>
<evidence type="ECO:0000256" key="11">
    <source>
        <dbReference type="ARBA" id="ARBA00030204"/>
    </source>
</evidence>
<comment type="catalytic activity">
    <reaction evidence="1">
        <text>(S)-3-amino-2-methylpropanoate + 2-oxoglutarate = 2-methyl-3-oxopropanoate + L-glutamate</text>
        <dbReference type="Rhea" id="RHEA:13993"/>
        <dbReference type="ChEBI" id="CHEBI:16810"/>
        <dbReference type="ChEBI" id="CHEBI:29985"/>
        <dbReference type="ChEBI" id="CHEBI:57700"/>
        <dbReference type="ChEBI" id="CHEBI:58655"/>
        <dbReference type="EC" id="2.6.1.22"/>
    </reaction>
</comment>
<dbReference type="PANTHER" id="PTHR11986">
    <property type="entry name" value="AMINOTRANSFERASE CLASS III"/>
    <property type="match status" value="1"/>
</dbReference>
<proteinExistence type="inferred from homology"/>
<dbReference type="Proteomes" id="UP000029055">
    <property type="component" value="Unassembled WGS sequence"/>
</dbReference>
<sequence>MPMAVTYNEYKQYLSPALAKTTDLVIERGSGSYVWTEDGDRYLDWVQGIAVNALGHSYPTVVEAITKQVRKLTTASFNMVNYPTTLKLAKRIAQLAPGELSSVFFSNGGAEATDGALKLARAYTKRPGIIAFKGSFHGRTMGATSVTASNSKYRKSTEPLVGGIHFAAYPSVDQCPAGYDEEQRSAWCIDDIQHIFDYICAPDETAAILVEPVQGEGGYVVPPVSFMQGLRELCSQHGIMLIFDEIQAGYGRTGTMFASEHFGVTPDIMTLGKAIAGGIPASAVVSTEAIMNEWHPGMHGGTFGGNPVMGAAGLAVLDEFEQSSILDNVNAQGVYLRNKLESLQAKYPIVSDVRGLGLMLAIELNHSDGRPGGDLVEITRSQALKRHMLTLSCGVRGNGMRMATPLNVTQNIIDEGIAILDESIAVAEQND</sequence>
<dbReference type="InterPro" id="IPR015421">
    <property type="entry name" value="PyrdxlP-dep_Trfase_major"/>
</dbReference>
<evidence type="ECO:0000256" key="16">
    <source>
        <dbReference type="RuleBase" id="RU003560"/>
    </source>
</evidence>